<dbReference type="PANTHER" id="PTHR13696">
    <property type="entry name" value="P-LOOP CONTAINING NUCLEOSIDE TRIPHOSPHATE HYDROLASE"/>
    <property type="match status" value="1"/>
</dbReference>
<dbReference type="Gene3D" id="3.40.50.300">
    <property type="entry name" value="P-loop containing nucleotide triphosphate hydrolases"/>
    <property type="match status" value="1"/>
</dbReference>
<protein>
    <recommendedName>
        <fullName evidence="2">Chromosome partitioning protein ParA</fullName>
    </recommendedName>
</protein>
<dbReference type="Proteomes" id="UP000295391">
    <property type="component" value="Unassembled WGS sequence"/>
</dbReference>
<evidence type="ECO:0000313" key="4">
    <source>
        <dbReference type="EMBL" id="TDQ61792.1"/>
    </source>
</evidence>
<evidence type="ECO:0000256" key="2">
    <source>
        <dbReference type="ARBA" id="ARBA00074747"/>
    </source>
</evidence>
<sequence length="266" mass="29045">MRPRILTLANQKGGVGKTTTAINLATALAAIGERVLIVDIDPQGNASTGIGVERSTRQYSAYDLMTGEVELENAIVHTNVPNVAIVPSTMDLLGLELAIAEKGDRAFRLRNALENAGSLYHEGKPITYILVDCPPSLNLLTINALAAADAVLVPMQCEFFALEGLSQLLQTIEQIKTNLNPGLYVQGVIMTMFDKRNNLSMQVLDDVREHLGELVYDTVIPRNVRLSEAPSYGKPALLYDLRCAGSQAYLRLATEVIKRERRLKAA</sequence>
<evidence type="ECO:0000313" key="5">
    <source>
        <dbReference type="Proteomes" id="UP000295391"/>
    </source>
</evidence>
<dbReference type="InterPro" id="IPR025669">
    <property type="entry name" value="AAA_dom"/>
</dbReference>
<reference evidence="4 5" key="1">
    <citation type="submission" date="2019-03" db="EMBL/GenBank/DDBJ databases">
        <title>Genomic Encyclopedia of Type Strains, Phase III (KMG-III): the genomes of soil and plant-associated and newly described type strains.</title>
        <authorList>
            <person name="Whitman W."/>
        </authorList>
    </citation>
    <scope>NUCLEOTIDE SEQUENCE [LARGE SCALE GENOMIC DNA]</scope>
    <source>
        <strain evidence="4 5">CGMCC 1.7002</strain>
    </source>
</reference>
<evidence type="ECO:0000256" key="1">
    <source>
        <dbReference type="ARBA" id="ARBA00057242"/>
    </source>
</evidence>
<dbReference type="FunFam" id="3.40.50.300:FF:000285">
    <property type="entry name" value="Sporulation initiation inhibitor Soj"/>
    <property type="match status" value="1"/>
</dbReference>
<dbReference type="Pfam" id="PF13614">
    <property type="entry name" value="AAA_31"/>
    <property type="match status" value="1"/>
</dbReference>
<dbReference type="PIRSF" id="PIRSF009320">
    <property type="entry name" value="Nuc_binding_HP_1000"/>
    <property type="match status" value="1"/>
</dbReference>
<dbReference type="RefSeq" id="WP_133573484.1">
    <property type="nucleotide sequence ID" value="NZ_SNYR01000003.1"/>
</dbReference>
<comment type="function">
    <text evidence="1">Involved in chromosome partition. Localize to both poles of the predivisional cell following completion of DNA replication.</text>
</comment>
<accession>A0A4R6VJA5</accession>
<proteinExistence type="predicted"/>
<dbReference type="InterPro" id="IPR050678">
    <property type="entry name" value="DNA_Partitioning_ATPase"/>
</dbReference>
<feature type="domain" description="AAA" evidence="3">
    <location>
        <begin position="4"/>
        <end position="183"/>
    </location>
</feature>
<name>A0A4R6VJA5_9HYPH</name>
<keyword evidence="5" id="KW-1185">Reference proteome</keyword>
<organism evidence="4 5">
    <name type="scientific">Maritalea mobilis</name>
    <dbReference type="NCBI Taxonomy" id="483324"/>
    <lineage>
        <taxon>Bacteria</taxon>
        <taxon>Pseudomonadati</taxon>
        <taxon>Pseudomonadota</taxon>
        <taxon>Alphaproteobacteria</taxon>
        <taxon>Hyphomicrobiales</taxon>
        <taxon>Devosiaceae</taxon>
        <taxon>Maritalea</taxon>
    </lineage>
</organism>
<dbReference type="AlphaFoldDB" id="A0A4R6VJA5"/>
<dbReference type="CDD" id="cd02042">
    <property type="entry name" value="ParAB_family"/>
    <property type="match status" value="1"/>
</dbReference>
<gene>
    <name evidence="4" type="ORF">ATL17_2895</name>
</gene>
<dbReference type="InterPro" id="IPR027417">
    <property type="entry name" value="P-loop_NTPase"/>
</dbReference>
<dbReference type="EMBL" id="SNYR01000003">
    <property type="protein sequence ID" value="TDQ61792.1"/>
    <property type="molecule type" value="Genomic_DNA"/>
</dbReference>
<dbReference type="OrthoDB" id="9815116at2"/>
<dbReference type="SUPFAM" id="SSF52540">
    <property type="entry name" value="P-loop containing nucleoside triphosphate hydrolases"/>
    <property type="match status" value="1"/>
</dbReference>
<evidence type="ECO:0000259" key="3">
    <source>
        <dbReference type="Pfam" id="PF13614"/>
    </source>
</evidence>
<dbReference type="PANTHER" id="PTHR13696:SF52">
    <property type="entry name" value="PARA FAMILY PROTEIN CT_582"/>
    <property type="match status" value="1"/>
</dbReference>
<comment type="caution">
    <text evidence="4">The sequence shown here is derived from an EMBL/GenBank/DDBJ whole genome shotgun (WGS) entry which is preliminary data.</text>
</comment>